<dbReference type="AlphaFoldDB" id="A0A512I8L9"/>
<dbReference type="STRING" id="388357.GCA_001580365_00914"/>
<proteinExistence type="predicted"/>
<feature type="transmembrane region" description="Helical" evidence="2">
    <location>
        <begin position="18"/>
        <end position="38"/>
    </location>
</feature>
<accession>A0A512I8L9</accession>
<comment type="caution">
    <text evidence="3">The sequence shown here is derived from an EMBL/GenBank/DDBJ whole genome shotgun (WGS) entry which is preliminary data.</text>
</comment>
<evidence type="ECO:0000256" key="1">
    <source>
        <dbReference type="SAM" id="MobiDB-lite"/>
    </source>
</evidence>
<keyword evidence="2" id="KW-0472">Membrane</keyword>
<feature type="compositionally biased region" description="Basic and acidic residues" evidence="1">
    <location>
        <begin position="107"/>
        <end position="130"/>
    </location>
</feature>
<reference evidence="3 4" key="1">
    <citation type="submission" date="2019-07" db="EMBL/GenBank/DDBJ databases">
        <title>Whole genome shotgun sequence of Kocuria turfanensis NBRC 107627.</title>
        <authorList>
            <person name="Hosoyama A."/>
            <person name="Uohara A."/>
            <person name="Ohji S."/>
            <person name="Ichikawa N."/>
        </authorList>
    </citation>
    <scope>NUCLEOTIDE SEQUENCE [LARGE SCALE GENOMIC DNA]</scope>
    <source>
        <strain evidence="3 4">NBRC 107627</strain>
    </source>
</reference>
<protein>
    <submittedName>
        <fullName evidence="3">Uncharacterized protein</fullName>
    </submittedName>
</protein>
<dbReference type="EMBL" id="BJZS01000005">
    <property type="protein sequence ID" value="GEO94052.1"/>
    <property type="molecule type" value="Genomic_DNA"/>
</dbReference>
<evidence type="ECO:0000256" key="2">
    <source>
        <dbReference type="SAM" id="Phobius"/>
    </source>
</evidence>
<dbReference type="Proteomes" id="UP000321103">
    <property type="component" value="Unassembled WGS sequence"/>
</dbReference>
<sequence>MPEPTEQQRARRRRTGGWMLAVGVVALFVSTFTVPEAIHDLARVSAGQETGLSTRGVVVTVVGAATLLGGGALAILGFNWRRSVGEGPHPEDLLLDEQFGDAPVRPYDPDELRRRPGRPDPEDGQRDDRS</sequence>
<feature type="transmembrane region" description="Helical" evidence="2">
    <location>
        <begin position="58"/>
        <end position="78"/>
    </location>
</feature>
<keyword evidence="4" id="KW-1185">Reference proteome</keyword>
<keyword evidence="2" id="KW-0812">Transmembrane</keyword>
<gene>
    <name evidence="3" type="ORF">KTU01_01750</name>
</gene>
<evidence type="ECO:0000313" key="3">
    <source>
        <dbReference type="EMBL" id="GEO94052.1"/>
    </source>
</evidence>
<organism evidence="3 4">
    <name type="scientific">Kocuria turfanensis</name>
    <dbReference type="NCBI Taxonomy" id="388357"/>
    <lineage>
        <taxon>Bacteria</taxon>
        <taxon>Bacillati</taxon>
        <taxon>Actinomycetota</taxon>
        <taxon>Actinomycetes</taxon>
        <taxon>Micrococcales</taxon>
        <taxon>Micrococcaceae</taxon>
        <taxon>Kocuria</taxon>
    </lineage>
</organism>
<feature type="region of interest" description="Disordered" evidence="1">
    <location>
        <begin position="87"/>
        <end position="130"/>
    </location>
</feature>
<dbReference type="RefSeq" id="WP_062734778.1">
    <property type="nucleotide sequence ID" value="NZ_CP014480.1"/>
</dbReference>
<keyword evidence="2" id="KW-1133">Transmembrane helix</keyword>
<name>A0A512I8L9_9MICC</name>
<evidence type="ECO:0000313" key="4">
    <source>
        <dbReference type="Proteomes" id="UP000321103"/>
    </source>
</evidence>